<dbReference type="Proteomes" id="UP000008370">
    <property type="component" value="Unassembled WGS sequence"/>
</dbReference>
<evidence type="ECO:0000256" key="1">
    <source>
        <dbReference type="SAM" id="MobiDB-lite"/>
    </source>
</evidence>
<dbReference type="GeneID" id="18909888"/>
<dbReference type="RefSeq" id="XP_007401947.1">
    <property type="nucleotide sequence ID" value="XM_007401885.1"/>
</dbReference>
<protein>
    <recommendedName>
        <fullName evidence="4">BTB domain-containing protein</fullName>
    </recommendedName>
</protein>
<evidence type="ECO:0000313" key="2">
    <source>
        <dbReference type="EMBL" id="EKM49898.1"/>
    </source>
</evidence>
<dbReference type="EMBL" id="JH930480">
    <property type="protein sequence ID" value="EKM49898.1"/>
    <property type="molecule type" value="Genomic_DNA"/>
</dbReference>
<sequence>MVWPVASTGFPTPSLQDALAASISSGTFTDTAYYLFSCRTADGGARHPRAVYASSQVLKASGDHFDAQLGGGFSTNDEIPAQTSDYGYESDSDLDDEEDVNGDLEIVNGSKGKAVEDIDKEPASISTTLRDEATARGVQHNVFVPDVAATTWRALIFFIYTGKVYFSPLRAYGLENRRKALRCHAAQNPDLPALCSPKSLYRLADIISLPSLKSLAEADIKRQLSVTCIAEELFSCFSSTYPDILSAQLGFLYAEGRMPQVMQKINKNLAAVTAGQMPHAEAVLSALLGKLSETLLLASQGSARKQRYTAPTLEETPKSESEPRPGLPPWATSG</sequence>
<keyword evidence="3" id="KW-1185">Reference proteome</keyword>
<evidence type="ECO:0008006" key="4">
    <source>
        <dbReference type="Google" id="ProtNLM"/>
    </source>
</evidence>
<reference evidence="2 3" key="1">
    <citation type="journal article" date="2012" name="BMC Genomics">
        <title>Comparative genomics of the white-rot fungi, Phanerochaete carnosa and P. chrysosporium, to elucidate the genetic basis of the distinct wood types they colonize.</title>
        <authorList>
            <person name="Suzuki H."/>
            <person name="MacDonald J."/>
            <person name="Syed K."/>
            <person name="Salamov A."/>
            <person name="Hori C."/>
            <person name="Aerts A."/>
            <person name="Henrissat B."/>
            <person name="Wiebenga A."/>
            <person name="vanKuyk P.A."/>
            <person name="Barry K."/>
            <person name="Lindquist E."/>
            <person name="LaButti K."/>
            <person name="Lapidus A."/>
            <person name="Lucas S."/>
            <person name="Coutinho P."/>
            <person name="Gong Y."/>
            <person name="Samejima M."/>
            <person name="Mahadevan R."/>
            <person name="Abou-Zaid M."/>
            <person name="de Vries R.P."/>
            <person name="Igarashi K."/>
            <person name="Yadav J.S."/>
            <person name="Grigoriev I.V."/>
            <person name="Master E.R."/>
        </authorList>
    </citation>
    <scope>NUCLEOTIDE SEQUENCE [LARGE SCALE GENOMIC DNA]</scope>
    <source>
        <strain evidence="2 3">HHB-10118-sp</strain>
    </source>
</reference>
<proteinExistence type="predicted"/>
<evidence type="ECO:0000313" key="3">
    <source>
        <dbReference type="Proteomes" id="UP000008370"/>
    </source>
</evidence>
<dbReference type="AlphaFoldDB" id="K5VFI0"/>
<dbReference type="InterPro" id="IPR011333">
    <property type="entry name" value="SKP1/BTB/POZ_sf"/>
</dbReference>
<accession>K5VFI0</accession>
<gene>
    <name evidence="2" type="ORF">PHACADRAFT_179263</name>
</gene>
<dbReference type="InParanoid" id="K5VFI0"/>
<organism evidence="2 3">
    <name type="scientific">Phanerochaete carnosa (strain HHB-10118-sp)</name>
    <name type="common">White-rot fungus</name>
    <name type="synonym">Peniophora carnosa</name>
    <dbReference type="NCBI Taxonomy" id="650164"/>
    <lineage>
        <taxon>Eukaryota</taxon>
        <taxon>Fungi</taxon>
        <taxon>Dikarya</taxon>
        <taxon>Basidiomycota</taxon>
        <taxon>Agaricomycotina</taxon>
        <taxon>Agaricomycetes</taxon>
        <taxon>Polyporales</taxon>
        <taxon>Phanerochaetaceae</taxon>
        <taxon>Phanerochaete</taxon>
    </lineage>
</organism>
<dbReference type="HOGENOM" id="CLU_043561_1_0_1"/>
<name>K5VFI0_PHACS</name>
<dbReference type="KEGG" id="pco:PHACADRAFT_179263"/>
<dbReference type="OrthoDB" id="6359816at2759"/>
<feature type="region of interest" description="Disordered" evidence="1">
    <location>
        <begin position="300"/>
        <end position="334"/>
    </location>
</feature>
<dbReference type="Gene3D" id="3.30.710.10">
    <property type="entry name" value="Potassium Channel Kv1.1, Chain A"/>
    <property type="match status" value="1"/>
</dbReference>